<organism evidence="6">
    <name type="scientific">Proteinivorax hydrogeniformans</name>
    <dbReference type="NCBI Taxonomy" id="1826727"/>
    <lineage>
        <taxon>Bacteria</taxon>
        <taxon>Bacillati</taxon>
        <taxon>Bacillota</taxon>
        <taxon>Clostridia</taxon>
        <taxon>Eubacteriales</taxon>
        <taxon>Proteinivoracaceae</taxon>
        <taxon>Proteinivorax</taxon>
    </lineage>
</organism>
<protein>
    <submittedName>
        <fullName evidence="6">Carbohydrate kinase</fullName>
        <ecNumber evidence="6">2.7.1.-</ecNumber>
    </submittedName>
</protein>
<evidence type="ECO:0000256" key="4">
    <source>
        <dbReference type="RuleBase" id="RU003704"/>
    </source>
</evidence>
<dbReference type="EMBL" id="CP159485">
    <property type="protein sequence ID" value="XCI28276.1"/>
    <property type="molecule type" value="Genomic_DNA"/>
</dbReference>
<reference evidence="6" key="2">
    <citation type="submission" date="2024-06" db="EMBL/GenBank/DDBJ databases">
        <authorList>
            <person name="Petrova K.O."/>
            <person name="Toshchakov S.V."/>
            <person name="Boltjanskaja Y.V."/>
            <person name="Kevbrin V.V."/>
        </authorList>
    </citation>
    <scope>NUCLEOTIDE SEQUENCE</scope>
    <source>
        <strain evidence="6">Z-710</strain>
    </source>
</reference>
<evidence type="ECO:0000256" key="1">
    <source>
        <dbReference type="ARBA" id="ARBA00010688"/>
    </source>
</evidence>
<dbReference type="PROSITE" id="PS00584">
    <property type="entry name" value="PFKB_KINASES_2"/>
    <property type="match status" value="1"/>
</dbReference>
<dbReference type="InterPro" id="IPR002173">
    <property type="entry name" value="Carboh/pur_kinase_PfkB_CS"/>
</dbReference>
<dbReference type="EC" id="2.7.1.-" evidence="6"/>
<dbReference type="GO" id="GO:0008865">
    <property type="term" value="F:fructokinase activity"/>
    <property type="evidence" value="ECO:0007669"/>
    <property type="project" value="UniProtKB-ARBA"/>
</dbReference>
<reference evidence="6" key="1">
    <citation type="journal article" date="2018" name="Antonie Van Leeuwenhoek">
        <title>Proteinivorax hydrogeniformans sp. nov., an anaerobic, haloalkaliphilic bacterium fermenting proteinaceous compounds with high hydrogen production.</title>
        <authorList>
            <person name="Boltyanskaya Y."/>
            <person name="Detkova E."/>
            <person name="Pimenov N."/>
            <person name="Kevbrin V."/>
        </authorList>
    </citation>
    <scope>NUCLEOTIDE SEQUENCE</scope>
    <source>
        <strain evidence="6">Z-710</strain>
    </source>
</reference>
<dbReference type="PANTHER" id="PTHR43085">
    <property type="entry name" value="HEXOKINASE FAMILY MEMBER"/>
    <property type="match status" value="1"/>
</dbReference>
<keyword evidence="3 4" id="KW-0418">Kinase</keyword>
<dbReference type="CDD" id="cd01167">
    <property type="entry name" value="bac_FRK"/>
    <property type="match status" value="1"/>
</dbReference>
<evidence type="ECO:0000259" key="5">
    <source>
        <dbReference type="Pfam" id="PF00294"/>
    </source>
</evidence>
<dbReference type="PRINTS" id="PR00990">
    <property type="entry name" value="RIBOKINASE"/>
</dbReference>
<proteinExistence type="inferred from homology"/>
<name>A0AAU8HRV6_9FIRM</name>
<dbReference type="Pfam" id="PF00294">
    <property type="entry name" value="PfkB"/>
    <property type="match status" value="1"/>
</dbReference>
<evidence type="ECO:0000256" key="2">
    <source>
        <dbReference type="ARBA" id="ARBA00022679"/>
    </source>
</evidence>
<gene>
    <name evidence="6" type="ORF">PRVXH_002229</name>
</gene>
<dbReference type="RefSeq" id="WP_353892846.1">
    <property type="nucleotide sequence ID" value="NZ_CP159485.1"/>
</dbReference>
<dbReference type="AlphaFoldDB" id="A0AAU8HRV6"/>
<dbReference type="Gene3D" id="3.40.1190.20">
    <property type="match status" value="1"/>
</dbReference>
<evidence type="ECO:0000313" key="6">
    <source>
        <dbReference type="EMBL" id="XCI28276.1"/>
    </source>
</evidence>
<dbReference type="InterPro" id="IPR050306">
    <property type="entry name" value="PfkB_Carbo_kinase"/>
</dbReference>
<dbReference type="PROSITE" id="PS00583">
    <property type="entry name" value="PFKB_KINASES_1"/>
    <property type="match status" value="1"/>
</dbReference>
<sequence length="325" mass="35561">MENKVYTIGEALIDFIPDETGVALKDVKEFKRVMGGAPANVAVAVAKLGGKSAFISKLGRDSFGEHIIDTLKANAVNTNWVFKTDEANTGLAFVSLQKDGQRDFSFYRNPSADMLLTENDVDDVPLTNNDILHFCSVDLIDAPVKKAHRRLIEAGLNSDTLISFDPNVRLPLWPSHTECKNAILEFLPYAHILKISDDELEFITGINDADKAIQSLFVGNVQWVVYTLGSKGATIITRDNKKVTSPSFLVKACDTTGAGDAFIGALLYKLSENKQTINSLKNISSTEMTKILQFCNGYAALTTTRSGAVDALSSLDETVKFINRK</sequence>
<dbReference type="InterPro" id="IPR011611">
    <property type="entry name" value="PfkB_dom"/>
</dbReference>
<dbReference type="InterPro" id="IPR002139">
    <property type="entry name" value="Ribo/fructo_kinase"/>
</dbReference>
<dbReference type="GO" id="GO:0006000">
    <property type="term" value="P:fructose metabolic process"/>
    <property type="evidence" value="ECO:0007669"/>
    <property type="project" value="UniProtKB-ARBA"/>
</dbReference>
<accession>A0AAU8HRV6</accession>
<dbReference type="InterPro" id="IPR029056">
    <property type="entry name" value="Ribokinase-like"/>
</dbReference>
<comment type="similarity">
    <text evidence="1 4">Belongs to the carbohydrate kinase PfkB family.</text>
</comment>
<keyword evidence="2 4" id="KW-0808">Transferase</keyword>
<dbReference type="PANTHER" id="PTHR43085:SF54">
    <property type="entry name" value="PUTATIVE-RELATED"/>
    <property type="match status" value="1"/>
</dbReference>
<feature type="domain" description="Carbohydrate kinase PfkB" evidence="5">
    <location>
        <begin position="4"/>
        <end position="311"/>
    </location>
</feature>
<dbReference type="SUPFAM" id="SSF53613">
    <property type="entry name" value="Ribokinase-like"/>
    <property type="match status" value="1"/>
</dbReference>
<evidence type="ECO:0000256" key="3">
    <source>
        <dbReference type="ARBA" id="ARBA00022777"/>
    </source>
</evidence>